<dbReference type="InterPro" id="IPR036822">
    <property type="entry name" value="CutC-like_dom_sf"/>
</dbReference>
<dbReference type="GeneID" id="98915098"/>
<dbReference type="Gene3D" id="3.20.20.380">
    <property type="entry name" value="Copper homeostasis (CutC) domain"/>
    <property type="match status" value="1"/>
</dbReference>
<evidence type="ECO:0000313" key="3">
    <source>
        <dbReference type="EMBL" id="TCW00801.1"/>
    </source>
</evidence>
<proteinExistence type="inferred from homology"/>
<accession>A0A4R3Z4D4</accession>
<dbReference type="AlphaFoldDB" id="A0A4R3Z4D4"/>
<evidence type="ECO:0000313" key="4">
    <source>
        <dbReference type="Proteomes" id="UP000295515"/>
    </source>
</evidence>
<dbReference type="InterPro" id="IPR005627">
    <property type="entry name" value="CutC-like"/>
</dbReference>
<comment type="similarity">
    <text evidence="1">Belongs to the CutC family.</text>
</comment>
<name>A0A4R3Z4D4_9FIRM</name>
<dbReference type="PANTHER" id="PTHR12598">
    <property type="entry name" value="COPPER HOMEOSTASIS PROTEIN CUTC"/>
    <property type="match status" value="1"/>
</dbReference>
<sequence length="252" mass="28403">MKRQIEIRCGNYSDALNAQNGGASRIILSNGLYLGGLTPSIGTLLKVKENTDLEVICLVRPRTAGFYYNDDEFETMMLDAEVLLDNGADGIAFGFLDEECDIDIVHTRKMVDLIHSYHKKAFFNQAIDCVYDIDKTMCILITMGVEGIYTSGQQKNALKGKEMVHYLQDTYGQGIEVIAVEGINVDNLTKYMDDTGIFIYQTACLDWGIDPTTVKADGLFDYHDGEFEKVNWELVEAYVDEVEDDLYDFEIV</sequence>
<dbReference type="SUPFAM" id="SSF110395">
    <property type="entry name" value="CutC-like"/>
    <property type="match status" value="1"/>
</dbReference>
<dbReference type="EMBL" id="SMCQ01000006">
    <property type="protein sequence ID" value="TCW00801.1"/>
    <property type="molecule type" value="Genomic_DNA"/>
</dbReference>
<evidence type="ECO:0000256" key="2">
    <source>
        <dbReference type="ARBA" id="ARBA00019014"/>
    </source>
</evidence>
<comment type="caution">
    <text evidence="3">The sequence shown here is derived from an EMBL/GenBank/DDBJ whole genome shotgun (WGS) entry which is preliminary data.</text>
</comment>
<keyword evidence="4" id="KW-1185">Reference proteome</keyword>
<dbReference type="Pfam" id="PF03932">
    <property type="entry name" value="CutC"/>
    <property type="match status" value="1"/>
</dbReference>
<dbReference type="PANTHER" id="PTHR12598:SF0">
    <property type="entry name" value="COPPER HOMEOSTASIS PROTEIN CUTC HOMOLOG"/>
    <property type="match status" value="1"/>
</dbReference>
<reference evidence="3 4" key="1">
    <citation type="submission" date="2019-03" db="EMBL/GenBank/DDBJ databases">
        <title>Genomic Encyclopedia of Type Strains, Phase IV (KMG-IV): sequencing the most valuable type-strain genomes for metagenomic binning, comparative biology and taxonomic classification.</title>
        <authorList>
            <person name="Goeker M."/>
        </authorList>
    </citation>
    <scope>NUCLEOTIDE SEQUENCE [LARGE SCALE GENOMIC DNA]</scope>
    <source>
        <strain evidence="3 4">DSM 29487</strain>
    </source>
</reference>
<protein>
    <recommendedName>
        <fullName evidence="2">Copper homeostasis protein cutC homolog</fullName>
    </recommendedName>
</protein>
<dbReference type="RefSeq" id="WP_066446969.1">
    <property type="nucleotide sequence ID" value="NZ_JANKBF010000004.1"/>
</dbReference>
<dbReference type="Proteomes" id="UP000295515">
    <property type="component" value="Unassembled WGS sequence"/>
</dbReference>
<dbReference type="GO" id="GO:0005507">
    <property type="term" value="F:copper ion binding"/>
    <property type="evidence" value="ECO:0007669"/>
    <property type="project" value="TreeGrafter"/>
</dbReference>
<evidence type="ECO:0000256" key="1">
    <source>
        <dbReference type="ARBA" id="ARBA00007768"/>
    </source>
</evidence>
<organism evidence="3 4">
    <name type="scientific">Longibaculum muris</name>
    <dbReference type="NCBI Taxonomy" id="1796628"/>
    <lineage>
        <taxon>Bacteria</taxon>
        <taxon>Bacillati</taxon>
        <taxon>Bacillota</taxon>
        <taxon>Erysipelotrichia</taxon>
        <taxon>Erysipelotrichales</taxon>
        <taxon>Coprobacillaceae</taxon>
        <taxon>Longibaculum</taxon>
    </lineage>
</organism>
<gene>
    <name evidence="3" type="ORF">EDD60_106143</name>
</gene>